<evidence type="ECO:0000313" key="2">
    <source>
        <dbReference type="EMBL" id="RPE63249.1"/>
    </source>
</evidence>
<comment type="caution">
    <text evidence="2">The sequence shown here is derived from an EMBL/GenBank/DDBJ whole genome shotgun (WGS) entry which is preliminary data.</text>
</comment>
<name>A0A3N4U8F1_9RHOB</name>
<sequence length="180" mass="19058">MWRLSAVTVVGLFVSFLALGGELSPSEKAELDALRASRTSVVTTLTNAFAPSPRRDENFTPTLAMINTSATDTSFIEGAEIQLASYSTPATAGFAATTSVTDPSKLAALTKPEMILREVTARRVNVRSGPSTSNPVLGQVVKAEIVRVLSNPNDPWVQISIEGDGIEGFISSKFLAALSQ</sequence>
<dbReference type="InterPro" id="IPR003646">
    <property type="entry name" value="SH3-like_bac-type"/>
</dbReference>
<gene>
    <name evidence="2" type="ORF">EDD53_2846</name>
</gene>
<proteinExistence type="predicted"/>
<dbReference type="AlphaFoldDB" id="A0A3N4U8F1"/>
<dbReference type="Gene3D" id="2.30.30.40">
    <property type="entry name" value="SH3 Domains"/>
    <property type="match status" value="1"/>
</dbReference>
<organism evidence="2 3">
    <name type="scientific">Pacificibacter maritimus</name>
    <dbReference type="NCBI Taxonomy" id="762213"/>
    <lineage>
        <taxon>Bacteria</taxon>
        <taxon>Pseudomonadati</taxon>
        <taxon>Pseudomonadota</taxon>
        <taxon>Alphaproteobacteria</taxon>
        <taxon>Rhodobacterales</taxon>
        <taxon>Roseobacteraceae</taxon>
        <taxon>Pacificibacter</taxon>
    </lineage>
</organism>
<dbReference type="RefSeq" id="WP_123794152.1">
    <property type="nucleotide sequence ID" value="NZ_RKQK01000005.1"/>
</dbReference>
<dbReference type="EMBL" id="RKQK01000005">
    <property type="protein sequence ID" value="RPE63249.1"/>
    <property type="molecule type" value="Genomic_DNA"/>
</dbReference>
<dbReference type="OrthoDB" id="7857759at2"/>
<keyword evidence="3" id="KW-1185">Reference proteome</keyword>
<evidence type="ECO:0000313" key="3">
    <source>
        <dbReference type="Proteomes" id="UP000269689"/>
    </source>
</evidence>
<accession>A0A3N4U8F1</accession>
<feature type="domain" description="SH3b" evidence="1">
    <location>
        <begin position="114"/>
        <end position="179"/>
    </location>
</feature>
<protein>
    <submittedName>
        <fullName evidence="2">SH3 domain-containing protein</fullName>
    </submittedName>
</protein>
<evidence type="ECO:0000259" key="1">
    <source>
        <dbReference type="PROSITE" id="PS51781"/>
    </source>
</evidence>
<reference evidence="2 3" key="1">
    <citation type="submission" date="2018-11" db="EMBL/GenBank/DDBJ databases">
        <title>Genomic Encyclopedia of Type Strains, Phase IV (KMG-IV): sequencing the most valuable type-strain genomes for metagenomic binning, comparative biology and taxonomic classification.</title>
        <authorList>
            <person name="Goeker M."/>
        </authorList>
    </citation>
    <scope>NUCLEOTIDE SEQUENCE [LARGE SCALE GENOMIC DNA]</scope>
    <source>
        <strain evidence="2 3">DSM 104731</strain>
    </source>
</reference>
<dbReference type="PROSITE" id="PS51781">
    <property type="entry name" value="SH3B"/>
    <property type="match status" value="1"/>
</dbReference>
<dbReference type="Proteomes" id="UP000269689">
    <property type="component" value="Unassembled WGS sequence"/>
</dbReference>
<dbReference type="Pfam" id="PF08239">
    <property type="entry name" value="SH3_3"/>
    <property type="match status" value="1"/>
</dbReference>